<feature type="binding site" evidence="20">
    <location>
        <position position="462"/>
    </location>
    <ligand>
        <name>Mg(2+)</name>
        <dbReference type="ChEBI" id="CHEBI:18420"/>
    </ligand>
</feature>
<dbReference type="PROSITE" id="PS00370">
    <property type="entry name" value="PEP_ENZYMES_PHOS_SITE"/>
    <property type="match status" value="1"/>
</dbReference>
<feature type="binding site" evidence="19">
    <location>
        <position position="301"/>
    </location>
    <ligand>
        <name>phosphoenolpyruvate</name>
        <dbReference type="ChEBI" id="CHEBI:58702"/>
    </ligand>
</feature>
<keyword evidence="14 17" id="KW-0418">Kinase</keyword>
<dbReference type="Gene3D" id="1.10.274.10">
    <property type="entry name" value="PtsI, HPr-binding domain"/>
    <property type="match status" value="1"/>
</dbReference>
<evidence type="ECO:0000259" key="23">
    <source>
        <dbReference type="Pfam" id="PF05524"/>
    </source>
</evidence>
<keyword evidence="15 17" id="KW-0460">Magnesium</keyword>
<feature type="binding site" evidence="20">
    <location>
        <position position="438"/>
    </location>
    <ligand>
        <name>Mg(2+)</name>
        <dbReference type="ChEBI" id="CHEBI:18420"/>
    </ligand>
</feature>
<dbReference type="InterPro" id="IPR008731">
    <property type="entry name" value="PTS_EIN"/>
</dbReference>
<name>A0A6S6XWE2_9PROT</name>
<feature type="domain" description="PEP-utilising enzyme C-terminal" evidence="22">
    <location>
        <begin position="257"/>
        <end position="546"/>
    </location>
</feature>
<dbReference type="InterPro" id="IPR015813">
    <property type="entry name" value="Pyrv/PenolPyrv_kinase-like_dom"/>
</dbReference>
<dbReference type="Gene3D" id="3.50.30.10">
    <property type="entry name" value="Phosphohistidine domain"/>
    <property type="match status" value="1"/>
</dbReference>
<evidence type="ECO:0000256" key="20">
    <source>
        <dbReference type="PIRSR" id="PIRSR000732-3"/>
    </source>
</evidence>
<gene>
    <name evidence="24" type="primary">phbI</name>
    <name evidence="24" type="ORF">DENOEST_3190</name>
</gene>
<evidence type="ECO:0000256" key="15">
    <source>
        <dbReference type="ARBA" id="ARBA00022842"/>
    </source>
</evidence>
<dbReference type="Proteomes" id="UP000515733">
    <property type="component" value="Chromosome"/>
</dbReference>
<reference evidence="24 25" key="1">
    <citation type="submission" date="2020-03" db="EMBL/GenBank/DDBJ databases">
        <authorList>
            <consortium name="Genoscope - CEA"/>
            <person name="William W."/>
        </authorList>
    </citation>
    <scope>NUCLEOTIDE SEQUENCE [LARGE SCALE GENOMIC DNA]</scope>
    <source>
        <strain evidence="25">DSM 16959</strain>
    </source>
</reference>
<feature type="domain" description="PEP-utilising enzyme mobile" evidence="21">
    <location>
        <begin position="159"/>
        <end position="230"/>
    </location>
</feature>
<dbReference type="NCBIfam" id="TIGR01417">
    <property type="entry name" value="PTS_I_fam"/>
    <property type="match status" value="1"/>
</dbReference>
<feature type="active site" description="Tele-phosphohistidine intermediate" evidence="18">
    <location>
        <position position="194"/>
    </location>
</feature>
<feature type="binding site" evidence="19">
    <location>
        <position position="337"/>
    </location>
    <ligand>
        <name>phosphoenolpyruvate</name>
        <dbReference type="ChEBI" id="CHEBI:58702"/>
    </ligand>
</feature>
<evidence type="ECO:0000256" key="9">
    <source>
        <dbReference type="ARBA" id="ARBA00022490"/>
    </source>
</evidence>
<evidence type="ECO:0000256" key="8">
    <source>
        <dbReference type="ARBA" id="ARBA00022448"/>
    </source>
</evidence>
<evidence type="ECO:0000259" key="21">
    <source>
        <dbReference type="Pfam" id="PF00391"/>
    </source>
</evidence>
<sequence>MAFSIFGMAVSPGIAIGRAQLVSHATLEVAQYQLRERDIPAEVERLDAAFAAVTAELDGLRAEATLPGTPAEIEAFVDLHAMILADPLLAEEPKTLIRERRCNAEWALVQQMSLLVAQFDEIDDAYLRERKHDIVQVVERVVKVLTGKPRKLVRRSRDEDLIIVAHDLSPADTIQFKSLRIGGFITDMGGATSHTAIVARSLAIPAVVGMHHARPLVQDDDLLIVDGSRGILIVDPDERVLAEYRIRKSALELERSKLKRLTTARSCTLDEKEVSLQANIELPQDVDQVKAVGADGVGLFRTEFLFMNRDELPDEDEQFEAYRSVARALGNKPVTIRTLDIGADKTARALRGSDRPAPNPALGLRAIRYCLAEPQIFLAQLRAILRASHYGRIRLLIPMLTHASEVDQTLALLEQAKVQLRQSRTKFDEGMEVGGMIEVPAAALAVGHFLQRLDFLSIGTNDLIQYTLAIDRTDETVAHLYDPLHPAVLRLIAQTIQAGQRAGRPVAVCGEMAGDPTFTRLLLGMGLRSFSMHPALLLEVKQQVVMADIQALTGKVSRLLRSDDPERIRELLGRLGEV</sequence>
<evidence type="ECO:0000313" key="24">
    <source>
        <dbReference type="EMBL" id="CAB1370344.1"/>
    </source>
</evidence>
<comment type="catalytic activity">
    <reaction evidence="1 17">
        <text>L-histidyl-[protein] + phosphoenolpyruvate = N(pros)-phospho-L-histidyl-[protein] + pyruvate</text>
        <dbReference type="Rhea" id="RHEA:23880"/>
        <dbReference type="Rhea" id="RHEA-COMP:9745"/>
        <dbReference type="Rhea" id="RHEA-COMP:9746"/>
        <dbReference type="ChEBI" id="CHEBI:15361"/>
        <dbReference type="ChEBI" id="CHEBI:29979"/>
        <dbReference type="ChEBI" id="CHEBI:58702"/>
        <dbReference type="ChEBI" id="CHEBI:64837"/>
        <dbReference type="EC" id="2.7.3.9"/>
    </reaction>
</comment>
<dbReference type="SUPFAM" id="SSF51621">
    <property type="entry name" value="Phosphoenolpyruvate/pyruvate domain"/>
    <property type="match status" value="1"/>
</dbReference>
<dbReference type="RefSeq" id="WP_145771861.1">
    <property type="nucleotide sequence ID" value="NZ_LR778301.1"/>
</dbReference>
<dbReference type="Pfam" id="PF00391">
    <property type="entry name" value="PEP-utilizers"/>
    <property type="match status" value="1"/>
</dbReference>
<organism evidence="24 25">
    <name type="scientific">Denitratisoma oestradiolicum</name>
    <dbReference type="NCBI Taxonomy" id="311182"/>
    <lineage>
        <taxon>Bacteria</taxon>
        <taxon>Pseudomonadati</taxon>
        <taxon>Pseudomonadota</taxon>
        <taxon>Betaproteobacteria</taxon>
        <taxon>Nitrosomonadales</taxon>
        <taxon>Sterolibacteriaceae</taxon>
        <taxon>Denitratisoma</taxon>
    </lineage>
</organism>
<evidence type="ECO:0000256" key="13">
    <source>
        <dbReference type="ARBA" id="ARBA00022723"/>
    </source>
</evidence>
<dbReference type="GO" id="GO:0009401">
    <property type="term" value="P:phosphoenolpyruvate-dependent sugar phosphotransferase system"/>
    <property type="evidence" value="ECO:0007669"/>
    <property type="project" value="UniProtKB-KW"/>
</dbReference>
<protein>
    <recommendedName>
        <fullName evidence="7 17">Phosphoenolpyruvate-protein phosphotransferase</fullName>
        <ecNumber evidence="6 17">2.7.3.9</ecNumber>
    </recommendedName>
    <alternativeName>
        <fullName evidence="16 17">Phosphotransferase system, enzyme I</fullName>
    </alternativeName>
</protein>
<dbReference type="Gene3D" id="3.20.20.60">
    <property type="entry name" value="Phosphoenolpyruvate-binding domains"/>
    <property type="match status" value="1"/>
</dbReference>
<evidence type="ECO:0000256" key="3">
    <source>
        <dbReference type="ARBA" id="ARBA00002728"/>
    </source>
</evidence>
<dbReference type="InterPro" id="IPR036637">
    <property type="entry name" value="Phosphohistidine_dom_sf"/>
</dbReference>
<evidence type="ECO:0000256" key="10">
    <source>
        <dbReference type="ARBA" id="ARBA00022597"/>
    </source>
</evidence>
<dbReference type="PROSITE" id="PS00742">
    <property type="entry name" value="PEP_ENZYMES_2"/>
    <property type="match status" value="1"/>
</dbReference>
<evidence type="ECO:0000256" key="18">
    <source>
        <dbReference type="PIRSR" id="PIRSR000732-1"/>
    </source>
</evidence>
<dbReference type="InterPro" id="IPR000121">
    <property type="entry name" value="PEP_util_C"/>
</dbReference>
<keyword evidence="13 17" id="KW-0479">Metal-binding</keyword>
<evidence type="ECO:0000256" key="17">
    <source>
        <dbReference type="PIRNR" id="PIRNR000732"/>
    </source>
</evidence>
<comment type="subcellular location">
    <subcellularLocation>
        <location evidence="4 17">Cytoplasm</location>
    </subcellularLocation>
</comment>
<dbReference type="InterPro" id="IPR023151">
    <property type="entry name" value="PEP_util_CS"/>
</dbReference>
<feature type="binding site" evidence="19">
    <location>
        <begin position="461"/>
        <end position="462"/>
    </location>
    <ligand>
        <name>phosphoenolpyruvate</name>
        <dbReference type="ChEBI" id="CHEBI:58702"/>
    </ligand>
</feature>
<comment type="cofactor">
    <cofactor evidence="2 17 20">
        <name>Mg(2+)</name>
        <dbReference type="ChEBI" id="CHEBI:18420"/>
    </cofactor>
</comment>
<comment type="similarity">
    <text evidence="5 17">Belongs to the PEP-utilizing enzyme family.</text>
</comment>
<evidence type="ECO:0000256" key="19">
    <source>
        <dbReference type="PIRSR" id="PIRSR000732-2"/>
    </source>
</evidence>
<dbReference type="InterPro" id="IPR024692">
    <property type="entry name" value="PTS_EI"/>
</dbReference>
<keyword evidence="25" id="KW-1185">Reference proteome</keyword>
<dbReference type="KEGG" id="doe:DENOEST_3190"/>
<dbReference type="InterPro" id="IPR050499">
    <property type="entry name" value="PEP-utilizing_PTS_enzyme"/>
</dbReference>
<dbReference type="PANTHER" id="PTHR46244">
    <property type="entry name" value="PHOSPHOENOLPYRUVATE-PROTEIN PHOSPHOTRANSFERASE"/>
    <property type="match status" value="1"/>
</dbReference>
<dbReference type="InterPro" id="IPR036618">
    <property type="entry name" value="PtsI_HPr-bd_sf"/>
</dbReference>
<dbReference type="InterPro" id="IPR006318">
    <property type="entry name" value="PTS_EI-like"/>
</dbReference>
<dbReference type="GO" id="GO:0016301">
    <property type="term" value="F:kinase activity"/>
    <property type="evidence" value="ECO:0007669"/>
    <property type="project" value="UniProtKB-KW"/>
</dbReference>
<dbReference type="EMBL" id="LR778301">
    <property type="protein sequence ID" value="CAB1370344.1"/>
    <property type="molecule type" value="Genomic_DNA"/>
</dbReference>
<dbReference type="InterPro" id="IPR018274">
    <property type="entry name" value="PEP_util_AS"/>
</dbReference>
<evidence type="ECO:0000256" key="6">
    <source>
        <dbReference type="ARBA" id="ARBA00012232"/>
    </source>
</evidence>
<dbReference type="SUPFAM" id="SSF52009">
    <property type="entry name" value="Phosphohistidine domain"/>
    <property type="match status" value="1"/>
</dbReference>
<keyword evidence="12 17" id="KW-0598">Phosphotransferase system</keyword>
<dbReference type="GO" id="GO:0046872">
    <property type="term" value="F:metal ion binding"/>
    <property type="evidence" value="ECO:0007669"/>
    <property type="project" value="UniProtKB-KW"/>
</dbReference>
<dbReference type="Pfam" id="PF05524">
    <property type="entry name" value="PEP-utilisers_N"/>
    <property type="match status" value="1"/>
</dbReference>
<evidence type="ECO:0000256" key="7">
    <source>
        <dbReference type="ARBA" id="ARBA00016544"/>
    </source>
</evidence>
<proteinExistence type="inferred from homology"/>
<dbReference type="InterPro" id="IPR008279">
    <property type="entry name" value="PEP-util_enz_mobile_dom"/>
</dbReference>
<evidence type="ECO:0000256" key="12">
    <source>
        <dbReference type="ARBA" id="ARBA00022683"/>
    </source>
</evidence>
<accession>A0A6S6XWE2</accession>
<feature type="domain" description="Phosphotransferase system enzyme I N-terminal" evidence="23">
    <location>
        <begin position="7"/>
        <end position="130"/>
    </location>
</feature>
<dbReference type="InterPro" id="IPR040442">
    <property type="entry name" value="Pyrv_kinase-like_dom_sf"/>
</dbReference>
<keyword evidence="10 17" id="KW-0762">Sugar transport</keyword>
<evidence type="ECO:0000256" key="11">
    <source>
        <dbReference type="ARBA" id="ARBA00022679"/>
    </source>
</evidence>
<dbReference type="SUPFAM" id="SSF47831">
    <property type="entry name" value="Enzyme I of the PEP:sugar phosphotransferase system HPr-binding (sub)domain"/>
    <property type="match status" value="1"/>
</dbReference>
<evidence type="ECO:0000256" key="16">
    <source>
        <dbReference type="ARBA" id="ARBA00033235"/>
    </source>
</evidence>
<dbReference type="OrthoDB" id="9765468at2"/>
<evidence type="ECO:0000259" key="22">
    <source>
        <dbReference type="Pfam" id="PF02896"/>
    </source>
</evidence>
<dbReference type="Pfam" id="PF02896">
    <property type="entry name" value="PEP-utilizers_C"/>
    <property type="match status" value="1"/>
</dbReference>
<dbReference type="PANTHER" id="PTHR46244:SF3">
    <property type="entry name" value="PHOSPHOENOLPYRUVATE-PROTEIN PHOSPHOTRANSFERASE"/>
    <property type="match status" value="1"/>
</dbReference>
<dbReference type="AlphaFoldDB" id="A0A6S6XWE2"/>
<evidence type="ECO:0000256" key="4">
    <source>
        <dbReference type="ARBA" id="ARBA00004496"/>
    </source>
</evidence>
<dbReference type="PIRSF" id="PIRSF000732">
    <property type="entry name" value="PTS_enzyme_I"/>
    <property type="match status" value="1"/>
</dbReference>
<keyword evidence="11 17" id="KW-0808">Transferase</keyword>
<keyword evidence="8 17" id="KW-0813">Transport</keyword>
<keyword evidence="24" id="KW-0670">Pyruvate</keyword>
<dbReference type="GO" id="GO:0005737">
    <property type="term" value="C:cytoplasm"/>
    <property type="evidence" value="ECO:0007669"/>
    <property type="project" value="UniProtKB-SubCell"/>
</dbReference>
<evidence type="ECO:0000256" key="1">
    <source>
        <dbReference type="ARBA" id="ARBA00000683"/>
    </source>
</evidence>
<evidence type="ECO:0000256" key="2">
    <source>
        <dbReference type="ARBA" id="ARBA00001946"/>
    </source>
</evidence>
<evidence type="ECO:0000256" key="14">
    <source>
        <dbReference type="ARBA" id="ARBA00022777"/>
    </source>
</evidence>
<comment type="function">
    <text evidence="3 17">General (non sugar-specific) component of the phosphoenolpyruvate-dependent sugar phosphotransferase system (sugar PTS). This major carbohydrate active-transport system catalyzes the phosphorylation of incoming sugar substrates concomitantly with their translocation across the cell membrane. Enzyme I transfers the phosphoryl group from phosphoenolpyruvate (PEP) to the phosphoryl carrier protein (HPr).</text>
</comment>
<feature type="binding site" evidence="19">
    <location>
        <position position="472"/>
    </location>
    <ligand>
        <name>phosphoenolpyruvate</name>
        <dbReference type="ChEBI" id="CHEBI:58702"/>
    </ligand>
</feature>
<evidence type="ECO:0000313" key="25">
    <source>
        <dbReference type="Proteomes" id="UP000515733"/>
    </source>
</evidence>
<dbReference type="GO" id="GO:0008965">
    <property type="term" value="F:phosphoenolpyruvate-protein phosphotransferase activity"/>
    <property type="evidence" value="ECO:0007669"/>
    <property type="project" value="UniProtKB-EC"/>
</dbReference>
<dbReference type="PRINTS" id="PR01736">
    <property type="entry name" value="PHPHTRNFRASE"/>
</dbReference>
<keyword evidence="9 17" id="KW-0963">Cytoplasm</keyword>
<feature type="active site" description="Proton donor" evidence="18">
    <location>
        <position position="509"/>
    </location>
</feature>
<evidence type="ECO:0000256" key="5">
    <source>
        <dbReference type="ARBA" id="ARBA00007837"/>
    </source>
</evidence>
<dbReference type="EC" id="2.7.3.9" evidence="6 17"/>